<keyword evidence="3" id="KW-1185">Reference proteome</keyword>
<protein>
    <recommendedName>
        <fullName evidence="1">RNase H type-1 domain-containing protein</fullName>
    </recommendedName>
</protein>
<evidence type="ECO:0000259" key="1">
    <source>
        <dbReference type="PROSITE" id="PS50879"/>
    </source>
</evidence>
<name>A0A2T6ZXV9_TUBBO</name>
<organism evidence="2 3">
    <name type="scientific">Tuber borchii</name>
    <name type="common">White truffle</name>
    <dbReference type="NCBI Taxonomy" id="42251"/>
    <lineage>
        <taxon>Eukaryota</taxon>
        <taxon>Fungi</taxon>
        <taxon>Dikarya</taxon>
        <taxon>Ascomycota</taxon>
        <taxon>Pezizomycotina</taxon>
        <taxon>Pezizomycetes</taxon>
        <taxon>Pezizales</taxon>
        <taxon>Tuberaceae</taxon>
        <taxon>Tuber</taxon>
    </lineage>
</organism>
<sequence>MCNSKFLKSLQLPLGSLARVQPLPPSSSAPLRPPALLTPPLKIQRLRREEPNEILIYTDASHRDGTSSAGIYSCGVESISRSLRLQPGLTSVEAEREALLLGIAIGSRIARRAEREVVTVCGDCIPALQDVAKLIYEGKLKGVSAKVKVKVEWVKAHSGVKGNVSAHKLARKG</sequence>
<dbReference type="InterPro" id="IPR002156">
    <property type="entry name" value="RNaseH_domain"/>
</dbReference>
<dbReference type="InterPro" id="IPR012337">
    <property type="entry name" value="RNaseH-like_sf"/>
</dbReference>
<comment type="caution">
    <text evidence="2">The sequence shown here is derived from an EMBL/GenBank/DDBJ whole genome shotgun (WGS) entry which is preliminary data.</text>
</comment>
<dbReference type="AlphaFoldDB" id="A0A2T6ZXV9"/>
<dbReference type="SUPFAM" id="SSF53098">
    <property type="entry name" value="Ribonuclease H-like"/>
    <property type="match status" value="1"/>
</dbReference>
<dbReference type="GO" id="GO:0004523">
    <property type="term" value="F:RNA-DNA hybrid ribonuclease activity"/>
    <property type="evidence" value="ECO:0007669"/>
    <property type="project" value="InterPro"/>
</dbReference>
<dbReference type="EMBL" id="NESQ01000068">
    <property type="protein sequence ID" value="PUU80290.1"/>
    <property type="molecule type" value="Genomic_DNA"/>
</dbReference>
<evidence type="ECO:0000313" key="2">
    <source>
        <dbReference type="EMBL" id="PUU80290.1"/>
    </source>
</evidence>
<proteinExistence type="predicted"/>
<dbReference type="InterPro" id="IPR036397">
    <property type="entry name" value="RNaseH_sf"/>
</dbReference>
<reference evidence="2 3" key="1">
    <citation type="submission" date="2017-04" db="EMBL/GenBank/DDBJ databases">
        <title>Draft genome sequence of Tuber borchii Vittad., a whitish edible truffle.</title>
        <authorList>
            <consortium name="DOE Joint Genome Institute"/>
            <person name="Murat C."/>
            <person name="Kuo A."/>
            <person name="Barry K.W."/>
            <person name="Clum A."/>
            <person name="Dockter R.B."/>
            <person name="Fauchery L."/>
            <person name="Iotti M."/>
            <person name="Kohler A."/>
            <person name="Labutti K."/>
            <person name="Lindquist E.A."/>
            <person name="Lipzen A."/>
            <person name="Ohm R.A."/>
            <person name="Wang M."/>
            <person name="Grigoriev I.V."/>
            <person name="Zambonelli A."/>
            <person name="Martin F.M."/>
        </authorList>
    </citation>
    <scope>NUCLEOTIDE SEQUENCE [LARGE SCALE GENOMIC DNA]</scope>
    <source>
        <strain evidence="2 3">Tbo3840</strain>
    </source>
</reference>
<evidence type="ECO:0000313" key="3">
    <source>
        <dbReference type="Proteomes" id="UP000244722"/>
    </source>
</evidence>
<dbReference type="GO" id="GO:0003676">
    <property type="term" value="F:nucleic acid binding"/>
    <property type="evidence" value="ECO:0007669"/>
    <property type="project" value="InterPro"/>
</dbReference>
<feature type="domain" description="RNase H type-1" evidence="1">
    <location>
        <begin position="50"/>
        <end position="173"/>
    </location>
</feature>
<gene>
    <name evidence="2" type="ORF">B9Z19DRAFT_1100334</name>
</gene>
<dbReference type="PROSITE" id="PS50879">
    <property type="entry name" value="RNASE_H_1"/>
    <property type="match status" value="1"/>
</dbReference>
<dbReference type="Proteomes" id="UP000244722">
    <property type="component" value="Unassembled WGS sequence"/>
</dbReference>
<dbReference type="Gene3D" id="3.30.420.10">
    <property type="entry name" value="Ribonuclease H-like superfamily/Ribonuclease H"/>
    <property type="match status" value="1"/>
</dbReference>
<accession>A0A2T6ZXV9</accession>
<dbReference type="OrthoDB" id="5419617at2759"/>